<protein>
    <submittedName>
        <fullName evidence="2">GNAT family N-acetyltransferase</fullName>
    </submittedName>
</protein>
<dbReference type="InterPro" id="IPR000182">
    <property type="entry name" value="GNAT_dom"/>
</dbReference>
<dbReference type="KEGG" id="prz:GZH47_25615"/>
<organism evidence="2 3">
    <name type="scientific">Paenibacillus rhizovicinus</name>
    <dbReference type="NCBI Taxonomy" id="2704463"/>
    <lineage>
        <taxon>Bacteria</taxon>
        <taxon>Bacillati</taxon>
        <taxon>Bacillota</taxon>
        <taxon>Bacilli</taxon>
        <taxon>Bacillales</taxon>
        <taxon>Paenibacillaceae</taxon>
        <taxon>Paenibacillus</taxon>
    </lineage>
</organism>
<dbReference type="EMBL" id="CP048286">
    <property type="protein sequence ID" value="QHW35282.1"/>
    <property type="molecule type" value="Genomic_DNA"/>
</dbReference>
<dbReference type="SUPFAM" id="SSF55729">
    <property type="entry name" value="Acyl-CoA N-acyltransferases (Nat)"/>
    <property type="match status" value="1"/>
</dbReference>
<dbReference type="GO" id="GO:0016747">
    <property type="term" value="F:acyltransferase activity, transferring groups other than amino-acyl groups"/>
    <property type="evidence" value="ECO:0007669"/>
    <property type="project" value="InterPro"/>
</dbReference>
<dbReference type="Proteomes" id="UP000479114">
    <property type="component" value="Chromosome"/>
</dbReference>
<evidence type="ECO:0000313" key="3">
    <source>
        <dbReference type="Proteomes" id="UP000479114"/>
    </source>
</evidence>
<dbReference type="Pfam" id="PF00583">
    <property type="entry name" value="Acetyltransf_1"/>
    <property type="match status" value="1"/>
</dbReference>
<keyword evidence="2" id="KW-0808">Transferase</keyword>
<dbReference type="PROSITE" id="PS51186">
    <property type="entry name" value="GNAT"/>
    <property type="match status" value="1"/>
</dbReference>
<dbReference type="Gene3D" id="3.40.630.30">
    <property type="match status" value="1"/>
</dbReference>
<dbReference type="AlphaFoldDB" id="A0A6C0PCT9"/>
<sequence>MIRLISLDDSELLQRLLEVQHAAYRVEAELIGFDGIPGLHDTAATLRDCGETFKGWFSEDGELAGAIAWKTDGGIVDIHRLVVNPAYFRQGIGEALARDLLAANEGRAFLVATGSANLPAKRLYRKLGFTEMRERQAAPGLQITEFERLSDDR</sequence>
<gene>
    <name evidence="2" type="ORF">GZH47_25615</name>
</gene>
<proteinExistence type="predicted"/>
<feature type="domain" description="N-acetyltransferase" evidence="1">
    <location>
        <begin position="1"/>
        <end position="150"/>
    </location>
</feature>
<keyword evidence="3" id="KW-1185">Reference proteome</keyword>
<accession>A0A6C0PCT9</accession>
<dbReference type="InterPro" id="IPR016181">
    <property type="entry name" value="Acyl_CoA_acyltransferase"/>
</dbReference>
<name>A0A6C0PCT9_9BACL</name>
<evidence type="ECO:0000259" key="1">
    <source>
        <dbReference type="PROSITE" id="PS51186"/>
    </source>
</evidence>
<evidence type="ECO:0000313" key="2">
    <source>
        <dbReference type="EMBL" id="QHW35282.1"/>
    </source>
</evidence>
<reference evidence="2 3" key="1">
    <citation type="submission" date="2020-02" db="EMBL/GenBank/DDBJ databases">
        <title>Paenibacillus sp. nov., isolated from rhizosphere soil of tomato.</title>
        <authorList>
            <person name="Weon H.-Y."/>
            <person name="Lee S.A."/>
        </authorList>
    </citation>
    <scope>NUCLEOTIDE SEQUENCE [LARGE SCALE GENOMIC DNA]</scope>
    <source>
        <strain evidence="2 3">14171R-81</strain>
    </source>
</reference>
<dbReference type="CDD" id="cd04301">
    <property type="entry name" value="NAT_SF"/>
    <property type="match status" value="1"/>
</dbReference>